<reference evidence="1 2" key="1">
    <citation type="submission" date="2017-06" db="EMBL/GenBank/DDBJ databases">
        <title>Aedes aegypti genome working group (AGWG) sequencing and assembly.</title>
        <authorList>
            <consortium name="Aedes aegypti Genome Working Group (AGWG)"/>
            <person name="Matthews B.J."/>
        </authorList>
    </citation>
    <scope>NUCLEOTIDE SEQUENCE [LARGE SCALE GENOMIC DNA]</scope>
    <source>
        <strain evidence="1 2">LVP_AGWG</strain>
    </source>
</reference>
<dbReference type="EnsemblMetazoa" id="AAEL026886-RA">
    <property type="protein sequence ID" value="AAEL026886-PA"/>
    <property type="gene ID" value="AAEL026886"/>
</dbReference>
<dbReference type="InParanoid" id="A0A6I8TUK7"/>
<proteinExistence type="predicted"/>
<reference evidence="1" key="2">
    <citation type="submission" date="2020-05" db="UniProtKB">
        <authorList>
            <consortium name="EnsemblMetazoa"/>
        </authorList>
    </citation>
    <scope>IDENTIFICATION</scope>
    <source>
        <strain evidence="1">LVP_AGWG</strain>
    </source>
</reference>
<evidence type="ECO:0000313" key="1">
    <source>
        <dbReference type="EnsemblMetazoa" id="AAEL026886-PA"/>
    </source>
</evidence>
<dbReference type="AlphaFoldDB" id="A0A6I8TUK7"/>
<dbReference type="OrthoDB" id="6629392at2759"/>
<dbReference type="Proteomes" id="UP000008820">
    <property type="component" value="Chromosome 3"/>
</dbReference>
<evidence type="ECO:0000313" key="2">
    <source>
        <dbReference type="Proteomes" id="UP000008820"/>
    </source>
</evidence>
<organism evidence="1 2">
    <name type="scientific">Aedes aegypti</name>
    <name type="common">Yellowfever mosquito</name>
    <name type="synonym">Culex aegypti</name>
    <dbReference type="NCBI Taxonomy" id="7159"/>
    <lineage>
        <taxon>Eukaryota</taxon>
        <taxon>Metazoa</taxon>
        <taxon>Ecdysozoa</taxon>
        <taxon>Arthropoda</taxon>
        <taxon>Hexapoda</taxon>
        <taxon>Insecta</taxon>
        <taxon>Pterygota</taxon>
        <taxon>Neoptera</taxon>
        <taxon>Endopterygota</taxon>
        <taxon>Diptera</taxon>
        <taxon>Nematocera</taxon>
        <taxon>Culicoidea</taxon>
        <taxon>Culicidae</taxon>
        <taxon>Culicinae</taxon>
        <taxon>Aedini</taxon>
        <taxon>Aedes</taxon>
        <taxon>Stegomyia</taxon>
    </lineage>
</organism>
<sequence>MVDNAIRLTADVESFLAMHGIGTATEKHTIQKRQLGGLVSSSAQAQTSVVNHRPGILGLGLGSRVANSGVDTVLGRLAGGRLGVSAVNSAAHAAQVGDAGITGISGLVSSSAQANAVNHRPGLLGLGLGSRVANSGVQSLLGRLPGGRLGVSAANSAAQGFQLGPGGLSGVAAQSGSQSLSLGNRRINIAHSNGFSLENGIPSLSRGSSLSLI</sequence>
<accession>A0A6I8TUK7</accession>
<protein>
    <submittedName>
        <fullName evidence="1">Uncharacterized protein</fullName>
    </submittedName>
</protein>
<gene>
    <name evidence="1" type="primary">110679417</name>
</gene>
<name>A0A6I8TUK7_AEDAE</name>
<keyword evidence="2" id="KW-1185">Reference proteome</keyword>